<dbReference type="SUPFAM" id="SSF52833">
    <property type="entry name" value="Thioredoxin-like"/>
    <property type="match status" value="1"/>
</dbReference>
<evidence type="ECO:0000259" key="1">
    <source>
        <dbReference type="Pfam" id="PF00462"/>
    </source>
</evidence>
<dbReference type="InterPro" id="IPR036249">
    <property type="entry name" value="Thioredoxin-like_sf"/>
</dbReference>
<dbReference type="InterPro" id="IPR002109">
    <property type="entry name" value="Glutaredoxin"/>
</dbReference>
<evidence type="ECO:0000313" key="3">
    <source>
        <dbReference type="Proteomes" id="UP000721415"/>
    </source>
</evidence>
<organism evidence="2 3">
    <name type="scientific">Facklamia lactis</name>
    <dbReference type="NCBI Taxonomy" id="2749967"/>
    <lineage>
        <taxon>Bacteria</taxon>
        <taxon>Bacillati</taxon>
        <taxon>Bacillota</taxon>
        <taxon>Bacilli</taxon>
        <taxon>Lactobacillales</taxon>
        <taxon>Aerococcaceae</taxon>
        <taxon>Facklamia</taxon>
    </lineage>
</organism>
<comment type="caution">
    <text evidence="2">The sequence shown here is derived from an EMBL/GenBank/DDBJ whole genome shotgun (WGS) entry which is preliminary data.</text>
</comment>
<dbReference type="Pfam" id="PF00462">
    <property type="entry name" value="Glutaredoxin"/>
    <property type="match status" value="1"/>
</dbReference>
<reference evidence="2 3" key="1">
    <citation type="submission" date="2020-07" db="EMBL/GenBank/DDBJ databases">
        <title>Facklamia lactis sp. nov., isolated from raw milk.</title>
        <authorList>
            <person name="Doll E.V."/>
            <person name="Huptas C."/>
            <person name="Staib L."/>
            <person name="Wenning M."/>
            <person name="Scherer S."/>
        </authorList>
    </citation>
    <scope>NUCLEOTIDE SEQUENCE [LARGE SCALE GENOMIC DNA]</scope>
    <source>
        <strain evidence="2 3">DSM 111018</strain>
    </source>
</reference>
<dbReference type="RefSeq" id="WP_197115905.1">
    <property type="nucleotide sequence ID" value="NZ_JACBXQ010000005.1"/>
</dbReference>
<evidence type="ECO:0000313" key="2">
    <source>
        <dbReference type="EMBL" id="MBG9986991.1"/>
    </source>
</evidence>
<accession>A0ABS0LS45</accession>
<proteinExistence type="predicted"/>
<feature type="domain" description="Glutaredoxin" evidence="1">
    <location>
        <begin position="2"/>
        <end position="53"/>
    </location>
</feature>
<name>A0ABS0LS45_9LACT</name>
<dbReference type="Proteomes" id="UP000721415">
    <property type="component" value="Unassembled WGS sequence"/>
</dbReference>
<gene>
    <name evidence="2" type="ORF">HZY91_08835</name>
</gene>
<dbReference type="Gene3D" id="3.40.30.10">
    <property type="entry name" value="Glutaredoxin"/>
    <property type="match status" value="1"/>
</dbReference>
<dbReference type="PROSITE" id="PS51354">
    <property type="entry name" value="GLUTAREDOXIN_2"/>
    <property type="match status" value="1"/>
</dbReference>
<protein>
    <submittedName>
        <fullName evidence="2">NrdH-redoxin</fullName>
    </submittedName>
</protein>
<dbReference type="CDD" id="cd02976">
    <property type="entry name" value="NrdH"/>
    <property type="match status" value="1"/>
</dbReference>
<sequence>MIKLYTKADCIACIFTKQYLDQAQISYQEINVMDQEEVVDELRNKGFLRLPVIESDVYETFSGFDVENLEMLVEKIHQPA</sequence>
<dbReference type="EMBL" id="JACBXQ010000005">
    <property type="protein sequence ID" value="MBG9986991.1"/>
    <property type="molecule type" value="Genomic_DNA"/>
</dbReference>
<keyword evidence="3" id="KW-1185">Reference proteome</keyword>